<keyword evidence="3" id="KW-1185">Reference proteome</keyword>
<feature type="region of interest" description="Disordered" evidence="1">
    <location>
        <begin position="25"/>
        <end position="55"/>
    </location>
</feature>
<proteinExistence type="predicted"/>
<dbReference type="Proteomes" id="UP000297716">
    <property type="component" value="Unassembled WGS sequence"/>
</dbReference>
<dbReference type="OrthoDB" id="5226533at2759"/>
<name>A0A4Z0Z540_9PEZI</name>
<evidence type="ECO:0000313" key="2">
    <source>
        <dbReference type="EMBL" id="TGJ85933.1"/>
    </source>
</evidence>
<comment type="caution">
    <text evidence="2">The sequence shown here is derived from an EMBL/GenBank/DDBJ whole genome shotgun (WGS) entry which is preliminary data.</text>
</comment>
<accession>A0A4Z0Z540</accession>
<dbReference type="AlphaFoldDB" id="A0A4Z0Z540"/>
<gene>
    <name evidence="2" type="ORF">E0Z10_g2798</name>
</gene>
<evidence type="ECO:0000313" key="3">
    <source>
        <dbReference type="Proteomes" id="UP000297716"/>
    </source>
</evidence>
<feature type="compositionally biased region" description="Low complexity" evidence="1">
    <location>
        <begin position="45"/>
        <end position="55"/>
    </location>
</feature>
<reference evidence="2 3" key="1">
    <citation type="submission" date="2019-03" db="EMBL/GenBank/DDBJ databases">
        <title>Draft genome sequence of Xylaria hypoxylon DSM 108379, a ubiquitous saprotrophic-parasitic fungi on hardwood.</title>
        <authorList>
            <person name="Buettner E."/>
            <person name="Leonhardt S."/>
            <person name="Gebauer A.M."/>
            <person name="Liers C."/>
            <person name="Hofrichter M."/>
            <person name="Kellner H."/>
        </authorList>
    </citation>
    <scope>NUCLEOTIDE SEQUENCE [LARGE SCALE GENOMIC DNA]</scope>
    <source>
        <strain evidence="2 3">DSM 108379</strain>
    </source>
</reference>
<sequence length="86" mass="9339">MSSSQQTIKRVTKVQPRPTTFLSLAPETSASYPTAQDIKPAANPRRSSSVSSASSVGGLRVLKLGPVHYGEHPDEHKEDFYEVAVE</sequence>
<feature type="compositionally biased region" description="Polar residues" evidence="1">
    <location>
        <begin position="25"/>
        <end position="34"/>
    </location>
</feature>
<dbReference type="EMBL" id="SKBN01000036">
    <property type="protein sequence ID" value="TGJ85933.1"/>
    <property type="molecule type" value="Genomic_DNA"/>
</dbReference>
<protein>
    <submittedName>
        <fullName evidence="2">Uncharacterized protein</fullName>
    </submittedName>
</protein>
<evidence type="ECO:0000256" key="1">
    <source>
        <dbReference type="SAM" id="MobiDB-lite"/>
    </source>
</evidence>
<organism evidence="2 3">
    <name type="scientific">Xylaria hypoxylon</name>
    <dbReference type="NCBI Taxonomy" id="37992"/>
    <lineage>
        <taxon>Eukaryota</taxon>
        <taxon>Fungi</taxon>
        <taxon>Dikarya</taxon>
        <taxon>Ascomycota</taxon>
        <taxon>Pezizomycotina</taxon>
        <taxon>Sordariomycetes</taxon>
        <taxon>Xylariomycetidae</taxon>
        <taxon>Xylariales</taxon>
        <taxon>Xylariaceae</taxon>
        <taxon>Xylaria</taxon>
    </lineage>
</organism>